<sequence length="117" mass="13037">MNTIAPNGHYHSVTNVSDESSYRDSLAVLPGIGYLDDLHVVDEVSYKNEEGLSYASNDNQESNADILMDADYHSDPLSISLSKLFQKYQTLMTNISSVADHYHLVTSSRFSFTLIVT</sequence>
<reference evidence="1 2" key="1">
    <citation type="submission" date="2018-11" db="EMBL/GenBank/DDBJ databases">
        <authorList>
            <consortium name="Pathogen Informatics"/>
        </authorList>
    </citation>
    <scope>NUCLEOTIDE SEQUENCE [LARGE SCALE GENOMIC DNA]</scope>
    <source>
        <strain>Denwood</strain>
        <strain evidence="2">Zambia</strain>
    </source>
</reference>
<gene>
    <name evidence="1" type="ORF">SMTD_LOCUS17731</name>
</gene>
<accession>A0A183PTP5</accession>
<name>A0A183PTP5_9TREM</name>
<keyword evidence="2" id="KW-1185">Reference proteome</keyword>
<dbReference type="EMBL" id="UZAL01039188">
    <property type="protein sequence ID" value="VDP75042.1"/>
    <property type="molecule type" value="Genomic_DNA"/>
</dbReference>
<evidence type="ECO:0000313" key="1">
    <source>
        <dbReference type="EMBL" id="VDP75042.1"/>
    </source>
</evidence>
<dbReference type="Proteomes" id="UP000269396">
    <property type="component" value="Unassembled WGS sequence"/>
</dbReference>
<proteinExistence type="predicted"/>
<dbReference type="AlphaFoldDB" id="A0A183PTP5"/>
<protein>
    <submittedName>
        <fullName evidence="1">Uncharacterized protein</fullName>
    </submittedName>
</protein>
<evidence type="ECO:0000313" key="2">
    <source>
        <dbReference type="Proteomes" id="UP000269396"/>
    </source>
</evidence>
<organism evidence="1 2">
    <name type="scientific">Schistosoma mattheei</name>
    <dbReference type="NCBI Taxonomy" id="31246"/>
    <lineage>
        <taxon>Eukaryota</taxon>
        <taxon>Metazoa</taxon>
        <taxon>Spiralia</taxon>
        <taxon>Lophotrochozoa</taxon>
        <taxon>Platyhelminthes</taxon>
        <taxon>Trematoda</taxon>
        <taxon>Digenea</taxon>
        <taxon>Strigeidida</taxon>
        <taxon>Schistosomatoidea</taxon>
        <taxon>Schistosomatidae</taxon>
        <taxon>Schistosoma</taxon>
    </lineage>
</organism>